<protein>
    <submittedName>
        <fullName evidence="3">AMP-binding protein</fullName>
    </submittedName>
</protein>
<dbReference type="PANTHER" id="PTHR43767:SF1">
    <property type="entry name" value="NONRIBOSOMAL PEPTIDE SYNTHASE PES1 (EUROFUNG)-RELATED"/>
    <property type="match status" value="1"/>
</dbReference>
<evidence type="ECO:0000313" key="4">
    <source>
        <dbReference type="Proteomes" id="UP001373496"/>
    </source>
</evidence>
<accession>A0ABU8EAE2</accession>
<dbReference type="Gene3D" id="3.40.50.12780">
    <property type="entry name" value="N-terminal domain of ligase-like"/>
    <property type="match status" value="1"/>
</dbReference>
<feature type="domain" description="AMP-dependent synthetase/ligase" evidence="1">
    <location>
        <begin position="30"/>
        <end position="413"/>
    </location>
</feature>
<dbReference type="Pfam" id="PF13193">
    <property type="entry name" value="AMP-binding_C"/>
    <property type="match status" value="1"/>
</dbReference>
<comment type="caution">
    <text evidence="3">The sequence shown here is derived from an EMBL/GenBank/DDBJ whole genome shotgun (WGS) entry which is preliminary data.</text>
</comment>
<evidence type="ECO:0000313" key="3">
    <source>
        <dbReference type="EMBL" id="MEI4279811.1"/>
    </source>
</evidence>
<dbReference type="InterPro" id="IPR045851">
    <property type="entry name" value="AMP-bd_C_sf"/>
</dbReference>
<dbReference type="PANTHER" id="PTHR43767">
    <property type="entry name" value="LONG-CHAIN-FATTY-ACID--COA LIGASE"/>
    <property type="match status" value="1"/>
</dbReference>
<reference evidence="3 4" key="1">
    <citation type="submission" date="2024-03" db="EMBL/GenBank/DDBJ databases">
        <title>Draft genome sequence of Klenkia terrae.</title>
        <authorList>
            <person name="Duangmal K."/>
            <person name="Chantavorakit T."/>
        </authorList>
    </citation>
    <scope>NUCLEOTIDE SEQUENCE [LARGE SCALE GENOMIC DNA]</scope>
    <source>
        <strain evidence="3 4">JCM 17786</strain>
    </source>
</reference>
<sequence length="564" mass="59855">MVIDVDSLYDRRADDRWNRTSVGDVLERLTHSRPDRVAITGWAGAFGDPGYERLTYRQAATVVEQVANGLLAAGLQRGDRVLLVCENSVEAYLTKLGAARAGLVSVPLNPSLAPDVVSRLVELAQPRFAVVDAELWAHVQPAFAEQGLAVDVTITIGGGPAAGSVSFADFVAGQPTTDAGATVHGDDIWEILFTSGTTALPKGVMLSHHYAYFGAYSFAVSLTRGLALEADLVQVAFLPIVYHVADQCLSLSVFLAGGRLVIGRRPVPAEMAAAVQRERATSIWGGSPQLVKAFAAELAAAVGSGPPSSLRVLVYGWGAVEAGVTASLRSSCGGDLSLMGIFGQTEAISCHRFWPATEEAKVAAAGTSLNYVGIPNPLLASIVMDVDGSSLMDAPGVPGEAVYRSPAVTAGYYRDRAATEEAFRYGWFHSGDSCVVDEDGLRIMVDRYKDIIKSGGENVSSIRVEALLHEHPQVTKAAVVGLRHDRWGEAVTAVVVRAPGATITETELVDWCRTRLAGFETPKAVLFSEALPETVGGKVLKYKLRQAMSDLYDDAAADLSAAPR</sequence>
<feature type="domain" description="AMP-binding enzyme C-terminal" evidence="2">
    <location>
        <begin position="464"/>
        <end position="538"/>
    </location>
</feature>
<gene>
    <name evidence="3" type="ORF">UXQ13_15175</name>
</gene>
<name>A0ABU8EAE2_9ACTN</name>
<dbReference type="Pfam" id="PF00501">
    <property type="entry name" value="AMP-binding"/>
    <property type="match status" value="1"/>
</dbReference>
<dbReference type="InterPro" id="IPR042099">
    <property type="entry name" value="ANL_N_sf"/>
</dbReference>
<dbReference type="RefSeq" id="WP_336392507.1">
    <property type="nucleotide sequence ID" value="NZ_JBAPLV010000016.1"/>
</dbReference>
<dbReference type="Proteomes" id="UP001373496">
    <property type="component" value="Unassembled WGS sequence"/>
</dbReference>
<evidence type="ECO:0000259" key="2">
    <source>
        <dbReference type="Pfam" id="PF13193"/>
    </source>
</evidence>
<evidence type="ECO:0000259" key="1">
    <source>
        <dbReference type="Pfam" id="PF00501"/>
    </source>
</evidence>
<dbReference type="SUPFAM" id="SSF56801">
    <property type="entry name" value="Acetyl-CoA synthetase-like"/>
    <property type="match status" value="1"/>
</dbReference>
<dbReference type="EMBL" id="JBAPLV010000016">
    <property type="protein sequence ID" value="MEI4279811.1"/>
    <property type="molecule type" value="Genomic_DNA"/>
</dbReference>
<dbReference type="InterPro" id="IPR000873">
    <property type="entry name" value="AMP-dep_synth/lig_dom"/>
</dbReference>
<dbReference type="Gene3D" id="3.30.300.30">
    <property type="match status" value="1"/>
</dbReference>
<proteinExistence type="predicted"/>
<keyword evidence="4" id="KW-1185">Reference proteome</keyword>
<dbReference type="InterPro" id="IPR025110">
    <property type="entry name" value="AMP-bd_C"/>
</dbReference>
<dbReference type="InterPro" id="IPR050237">
    <property type="entry name" value="ATP-dep_AMP-bd_enzyme"/>
</dbReference>
<organism evidence="3 4">
    <name type="scientific">Klenkia terrae</name>
    <dbReference type="NCBI Taxonomy" id="1052259"/>
    <lineage>
        <taxon>Bacteria</taxon>
        <taxon>Bacillati</taxon>
        <taxon>Actinomycetota</taxon>
        <taxon>Actinomycetes</taxon>
        <taxon>Geodermatophilales</taxon>
        <taxon>Geodermatophilaceae</taxon>
        <taxon>Klenkia</taxon>
    </lineage>
</organism>